<protein>
    <submittedName>
        <fullName evidence="3">YdcF family protein</fullName>
    </submittedName>
</protein>
<dbReference type="AlphaFoldDB" id="A0AAP3EZG7"/>
<evidence type="ECO:0000313" key="3">
    <source>
        <dbReference type="EMBL" id="MCW0524048.1"/>
    </source>
</evidence>
<dbReference type="Pfam" id="PF02698">
    <property type="entry name" value="DUF218"/>
    <property type="match status" value="1"/>
</dbReference>
<evidence type="ECO:0000256" key="1">
    <source>
        <dbReference type="SAM" id="Phobius"/>
    </source>
</evidence>
<gene>
    <name evidence="3" type="ORF">OKE68_06955</name>
</gene>
<dbReference type="PANTHER" id="PTHR30336">
    <property type="entry name" value="INNER MEMBRANE PROTEIN, PROBABLE PERMEASE"/>
    <property type="match status" value="1"/>
</dbReference>
<reference evidence="3" key="1">
    <citation type="submission" date="2022-10" db="EMBL/GenBank/DDBJ databases">
        <title>Sifting through the core-genome to identify putative cross-protective antigens against Riemerella anatipestifer.</title>
        <authorList>
            <person name="Zheng X."/>
            <person name="Zhang W."/>
        </authorList>
    </citation>
    <scope>NUCLEOTIDE SEQUENCE</scope>
    <source>
        <strain evidence="3">ZWRA178</strain>
    </source>
</reference>
<sequence>MRLLKGIIKTILGLAELMVLAMMLANLWVYALTNGRTYTKVSKIPAREVALVLGTSPKMRSGIANPYFTKRMEAVSALYHYGKIKKIIVSGEKSPYYDEPQAMANYLIRTEGIPEGVIIQDPKGFSTKESIVRCKNNYKKNEVIIISQEFHNLRALFIARNLNMNALAFGAQDVTKPESFYRNHTREFLARVQAVAYFILGID</sequence>
<dbReference type="GO" id="GO:0005886">
    <property type="term" value="C:plasma membrane"/>
    <property type="evidence" value="ECO:0007669"/>
    <property type="project" value="TreeGrafter"/>
</dbReference>
<dbReference type="CDD" id="cd06259">
    <property type="entry name" value="YdcF-like"/>
    <property type="match status" value="1"/>
</dbReference>
<feature type="transmembrane region" description="Helical" evidence="1">
    <location>
        <begin position="12"/>
        <end position="31"/>
    </location>
</feature>
<accession>A0AAP3EZG7</accession>
<dbReference type="RefSeq" id="WP_214193964.1">
    <property type="nucleotide sequence ID" value="NZ_CP081925.1"/>
</dbReference>
<keyword evidence="1" id="KW-0472">Membrane</keyword>
<evidence type="ECO:0000313" key="4">
    <source>
        <dbReference type="Proteomes" id="UP001207440"/>
    </source>
</evidence>
<organism evidence="3 4">
    <name type="scientific">Riemerella anatipestifer</name>
    <name type="common">Moraxella anatipestifer</name>
    <dbReference type="NCBI Taxonomy" id="34085"/>
    <lineage>
        <taxon>Bacteria</taxon>
        <taxon>Pseudomonadati</taxon>
        <taxon>Bacteroidota</taxon>
        <taxon>Flavobacteriia</taxon>
        <taxon>Flavobacteriales</taxon>
        <taxon>Weeksellaceae</taxon>
        <taxon>Riemerella</taxon>
    </lineage>
</organism>
<dbReference type="Proteomes" id="UP001207440">
    <property type="component" value="Unassembled WGS sequence"/>
</dbReference>
<name>A0AAP3EZG7_RIEAN</name>
<feature type="domain" description="DUF218" evidence="2">
    <location>
        <begin position="49"/>
        <end position="171"/>
    </location>
</feature>
<comment type="caution">
    <text evidence="3">The sequence shown here is derived from an EMBL/GenBank/DDBJ whole genome shotgun (WGS) entry which is preliminary data.</text>
</comment>
<keyword evidence="1" id="KW-1133">Transmembrane helix</keyword>
<dbReference type="InterPro" id="IPR003848">
    <property type="entry name" value="DUF218"/>
</dbReference>
<proteinExistence type="predicted"/>
<keyword evidence="1" id="KW-0812">Transmembrane</keyword>
<evidence type="ECO:0000259" key="2">
    <source>
        <dbReference type="Pfam" id="PF02698"/>
    </source>
</evidence>
<dbReference type="PANTHER" id="PTHR30336:SF6">
    <property type="entry name" value="INTEGRAL MEMBRANE PROTEIN"/>
    <property type="match status" value="1"/>
</dbReference>
<dbReference type="InterPro" id="IPR051599">
    <property type="entry name" value="Cell_Envelope_Assoc"/>
</dbReference>
<dbReference type="EMBL" id="JAOZYT010000038">
    <property type="protein sequence ID" value="MCW0524048.1"/>
    <property type="molecule type" value="Genomic_DNA"/>
</dbReference>